<evidence type="ECO:0000313" key="2">
    <source>
        <dbReference type="EMBL" id="RDX54000.1"/>
    </source>
</evidence>
<organism evidence="2 3">
    <name type="scientific">Lentinus brumalis</name>
    <dbReference type="NCBI Taxonomy" id="2498619"/>
    <lineage>
        <taxon>Eukaryota</taxon>
        <taxon>Fungi</taxon>
        <taxon>Dikarya</taxon>
        <taxon>Basidiomycota</taxon>
        <taxon>Agaricomycotina</taxon>
        <taxon>Agaricomycetes</taxon>
        <taxon>Polyporales</taxon>
        <taxon>Polyporaceae</taxon>
        <taxon>Lentinus</taxon>
    </lineage>
</organism>
<gene>
    <name evidence="2" type="ORF">OH76DRAFT_1055910</name>
</gene>
<keyword evidence="3" id="KW-1185">Reference proteome</keyword>
<accession>A0A371DN86</accession>
<dbReference type="Proteomes" id="UP000256964">
    <property type="component" value="Unassembled WGS sequence"/>
</dbReference>
<name>A0A371DN86_9APHY</name>
<dbReference type="AlphaFoldDB" id="A0A371DN86"/>
<evidence type="ECO:0000313" key="3">
    <source>
        <dbReference type="Proteomes" id="UP000256964"/>
    </source>
</evidence>
<reference evidence="2 3" key="1">
    <citation type="journal article" date="2018" name="Biotechnol. Biofuels">
        <title>Integrative visual omics of the white-rot fungus Polyporus brumalis exposes the biotechnological potential of its oxidative enzymes for delignifying raw plant biomass.</title>
        <authorList>
            <person name="Miyauchi S."/>
            <person name="Rancon A."/>
            <person name="Drula E."/>
            <person name="Hage H."/>
            <person name="Chaduli D."/>
            <person name="Favel A."/>
            <person name="Grisel S."/>
            <person name="Henrissat B."/>
            <person name="Herpoel-Gimbert I."/>
            <person name="Ruiz-Duenas F.J."/>
            <person name="Chevret D."/>
            <person name="Hainaut M."/>
            <person name="Lin J."/>
            <person name="Wang M."/>
            <person name="Pangilinan J."/>
            <person name="Lipzen A."/>
            <person name="Lesage-Meessen L."/>
            <person name="Navarro D."/>
            <person name="Riley R."/>
            <person name="Grigoriev I.V."/>
            <person name="Zhou S."/>
            <person name="Raouche S."/>
            <person name="Rosso M.N."/>
        </authorList>
    </citation>
    <scope>NUCLEOTIDE SEQUENCE [LARGE SCALE GENOMIC DNA]</scope>
    <source>
        <strain evidence="2 3">BRFM 1820</strain>
    </source>
</reference>
<proteinExistence type="predicted"/>
<protein>
    <submittedName>
        <fullName evidence="2">Uncharacterized protein</fullName>
    </submittedName>
</protein>
<evidence type="ECO:0000256" key="1">
    <source>
        <dbReference type="SAM" id="MobiDB-lite"/>
    </source>
</evidence>
<sequence length="196" mass="22463">MFNMEHSACVFPEEIADGPFCKPVCRNKPGFYKPDYSIYFFDAPIYLRQPQHSLDTGQRPGERCDSPPLLLPGSQRAGKRPIIRRTRGQVAGMVNHTHQRHTSTVSYKPRGHPSRGPPSRIAQSCQRLTTSHMWARAGARCSLVATRHFLQFTETLLRCDAVAWFFLVLGRSANCLRDVRDRCETQTTTVRRERFQ</sequence>
<feature type="region of interest" description="Disordered" evidence="1">
    <location>
        <begin position="99"/>
        <end position="121"/>
    </location>
</feature>
<dbReference type="EMBL" id="KZ857385">
    <property type="protein sequence ID" value="RDX54000.1"/>
    <property type="molecule type" value="Genomic_DNA"/>
</dbReference>